<protein>
    <submittedName>
        <fullName evidence="3">Uncharacterized protein</fullName>
    </submittedName>
</protein>
<accession>A0ABD2WP73</accession>
<evidence type="ECO:0000313" key="4">
    <source>
        <dbReference type="Proteomes" id="UP001627154"/>
    </source>
</evidence>
<evidence type="ECO:0000256" key="2">
    <source>
        <dbReference type="SAM" id="MobiDB-lite"/>
    </source>
</evidence>
<gene>
    <name evidence="3" type="ORF">TKK_011419</name>
</gene>
<keyword evidence="1" id="KW-0175">Coiled coil</keyword>
<keyword evidence="4" id="KW-1185">Reference proteome</keyword>
<evidence type="ECO:0000256" key="1">
    <source>
        <dbReference type="SAM" id="Coils"/>
    </source>
</evidence>
<evidence type="ECO:0000313" key="3">
    <source>
        <dbReference type="EMBL" id="KAL3394406.1"/>
    </source>
</evidence>
<feature type="compositionally biased region" description="Polar residues" evidence="2">
    <location>
        <begin position="7"/>
        <end position="21"/>
    </location>
</feature>
<feature type="region of interest" description="Disordered" evidence="2">
    <location>
        <begin position="1"/>
        <end position="21"/>
    </location>
</feature>
<reference evidence="3 4" key="1">
    <citation type="journal article" date="2024" name="bioRxiv">
        <title>A reference genome for Trichogramma kaykai: A tiny desert-dwelling parasitoid wasp with competing sex-ratio distorters.</title>
        <authorList>
            <person name="Culotta J."/>
            <person name="Lindsey A.R."/>
        </authorList>
    </citation>
    <scope>NUCLEOTIDE SEQUENCE [LARGE SCALE GENOMIC DNA]</scope>
    <source>
        <strain evidence="3 4">KSX58</strain>
    </source>
</reference>
<dbReference type="AlphaFoldDB" id="A0ABD2WP73"/>
<feature type="coiled-coil region" evidence="1">
    <location>
        <begin position="129"/>
        <end position="156"/>
    </location>
</feature>
<name>A0ABD2WP73_9HYME</name>
<sequence length="215" mass="25001">MQDLNNEDSASVNSDESNVSSFAPKDKLEELINMELKHSGVYADVLWKNQFLKGDFENLYTSCQRFDEQKKKKSEVLEDYYEKLTELRKRNHQDLKDKLNSIILKINETNSKFHEAYSDYSSDVINSYIQFFDNEAESQEARLADLTRKLDSLQEKEKGLGSLMKKGPTSSTSLDVVINMLFESSMKRPEIQLDETLSKLSMEMEKLERRLQANQ</sequence>
<dbReference type="Proteomes" id="UP001627154">
    <property type="component" value="Unassembled WGS sequence"/>
</dbReference>
<organism evidence="3 4">
    <name type="scientific">Trichogramma kaykai</name>
    <dbReference type="NCBI Taxonomy" id="54128"/>
    <lineage>
        <taxon>Eukaryota</taxon>
        <taxon>Metazoa</taxon>
        <taxon>Ecdysozoa</taxon>
        <taxon>Arthropoda</taxon>
        <taxon>Hexapoda</taxon>
        <taxon>Insecta</taxon>
        <taxon>Pterygota</taxon>
        <taxon>Neoptera</taxon>
        <taxon>Endopterygota</taxon>
        <taxon>Hymenoptera</taxon>
        <taxon>Apocrita</taxon>
        <taxon>Proctotrupomorpha</taxon>
        <taxon>Chalcidoidea</taxon>
        <taxon>Trichogrammatidae</taxon>
        <taxon>Trichogramma</taxon>
    </lineage>
</organism>
<comment type="caution">
    <text evidence="3">The sequence shown here is derived from an EMBL/GenBank/DDBJ whole genome shotgun (WGS) entry which is preliminary data.</text>
</comment>
<dbReference type="EMBL" id="JBJJXI010000092">
    <property type="protein sequence ID" value="KAL3394406.1"/>
    <property type="molecule type" value="Genomic_DNA"/>
</dbReference>
<proteinExistence type="predicted"/>